<dbReference type="AlphaFoldDB" id="H2Z7N1"/>
<evidence type="ECO:0000259" key="4">
    <source>
        <dbReference type="Pfam" id="PF25390"/>
    </source>
</evidence>
<evidence type="ECO:0000256" key="3">
    <source>
        <dbReference type="PROSITE-ProRule" id="PRU00235"/>
    </source>
</evidence>
<keyword evidence="1" id="KW-0344">Guanine-nucleotide releasing factor</keyword>
<dbReference type="Pfam" id="PF25390">
    <property type="entry name" value="WD40_RLD"/>
    <property type="match status" value="1"/>
</dbReference>
<keyword evidence="6" id="KW-1185">Reference proteome</keyword>
<sequence>IFPDFSNLPSGVILTLGEGSVGQLGLGDEVMTRKKPAVVPDISQEEIKKIKAGGMHTVCLTNTNKIYTFGCNDEFALGRPTDDDDSEYSPKLVLGPVTQNQVVHLTAGDSHTCVLTETGRVFVWGSFRDSRGRLGMMKPNSAKTPTELTTIKEPVIDVASGNDHVAMATASGQVLTMGCSEQGQIGRVSRYFNDRGGRRTIARFKADKKTDKTFFTKQLLINTSIPTVYLLVPTKICIHKVRGFKKPKIIKVFCSAYATWVVSTDGHIFGFGLNNYKQLGFEDGVNRHMPEHVDQFSDIGCVQIAGGQHHTLLLDKHGSVYSLGRGEYGRLGHGTDITQADEPIKINTLQNITSISASSAVSFALDKDGKAWGWGLGTNLQLTTGTEDDVWTPTQLTGRNLETRKILEIGSGGQHTVILAQDQPEA</sequence>
<dbReference type="Ensembl" id="ENSCSAVT00000013749.1">
    <property type="protein sequence ID" value="ENSCSAVP00000013593.1"/>
    <property type="gene ID" value="ENSCSAVG00000007967.1"/>
</dbReference>
<dbReference type="PROSITE" id="PS00625">
    <property type="entry name" value="RCC1_1"/>
    <property type="match status" value="1"/>
</dbReference>
<feature type="repeat" description="RCC1" evidence="3">
    <location>
        <begin position="318"/>
        <end position="368"/>
    </location>
</feature>
<feature type="repeat" description="RCC1" evidence="3">
    <location>
        <begin position="369"/>
        <end position="422"/>
    </location>
</feature>
<reference evidence="6" key="1">
    <citation type="submission" date="2003-08" db="EMBL/GenBank/DDBJ databases">
        <authorList>
            <person name="Birren B."/>
            <person name="Nusbaum C."/>
            <person name="Abebe A."/>
            <person name="Abouelleil A."/>
            <person name="Adekoya E."/>
            <person name="Ait-zahra M."/>
            <person name="Allen N."/>
            <person name="Allen T."/>
            <person name="An P."/>
            <person name="Anderson M."/>
            <person name="Anderson S."/>
            <person name="Arachchi H."/>
            <person name="Armbruster J."/>
            <person name="Bachantsang P."/>
            <person name="Baldwin J."/>
            <person name="Barry A."/>
            <person name="Bayul T."/>
            <person name="Blitshsteyn B."/>
            <person name="Bloom T."/>
            <person name="Blye J."/>
            <person name="Boguslavskiy L."/>
            <person name="Borowsky M."/>
            <person name="Boukhgalter B."/>
            <person name="Brunache A."/>
            <person name="Butler J."/>
            <person name="Calixte N."/>
            <person name="Calvo S."/>
            <person name="Camarata J."/>
            <person name="Campo K."/>
            <person name="Chang J."/>
            <person name="Cheshatsang Y."/>
            <person name="Citroen M."/>
            <person name="Collymore A."/>
            <person name="Considine T."/>
            <person name="Cook A."/>
            <person name="Cooke P."/>
            <person name="Corum B."/>
            <person name="Cuomo C."/>
            <person name="David R."/>
            <person name="Dawoe T."/>
            <person name="Degray S."/>
            <person name="Dodge S."/>
            <person name="Dooley K."/>
            <person name="Dorje P."/>
            <person name="Dorjee K."/>
            <person name="Dorris L."/>
            <person name="Duffey N."/>
            <person name="Dupes A."/>
            <person name="Elkins T."/>
            <person name="Engels R."/>
            <person name="Erickson J."/>
            <person name="Farina A."/>
            <person name="Faro S."/>
            <person name="Ferreira P."/>
            <person name="Fischer H."/>
            <person name="Fitzgerald M."/>
            <person name="Foley K."/>
            <person name="Gage D."/>
            <person name="Galagan J."/>
            <person name="Gearin G."/>
            <person name="Gnerre S."/>
            <person name="Gnirke A."/>
            <person name="Goyette A."/>
            <person name="Graham J."/>
            <person name="Grandbois E."/>
            <person name="Gyaltsen K."/>
            <person name="Hafez N."/>
            <person name="Hagopian D."/>
            <person name="Hagos B."/>
            <person name="Hall J."/>
            <person name="Hatcher B."/>
            <person name="Heller A."/>
            <person name="Higgins H."/>
            <person name="Honan T."/>
            <person name="Horn A."/>
            <person name="Houde N."/>
            <person name="Hughes L."/>
            <person name="Hulme W."/>
            <person name="Husby E."/>
            <person name="Iliev I."/>
            <person name="Jaffe D."/>
            <person name="Jones C."/>
            <person name="Kamal M."/>
            <person name="Kamat A."/>
            <person name="Kamvysselis M."/>
            <person name="Karlsson E."/>
            <person name="Kells C."/>
            <person name="Kieu A."/>
            <person name="Kisner P."/>
            <person name="Kodira C."/>
            <person name="Kulbokas E."/>
            <person name="Labutti K."/>
            <person name="Lama D."/>
            <person name="Landers T."/>
            <person name="Leger J."/>
            <person name="Levine S."/>
            <person name="Lewis D."/>
            <person name="Lewis T."/>
            <person name="Lindblad-toh K."/>
            <person name="Liu X."/>
            <person name="Lokyitsang T."/>
            <person name="Lokyitsang Y."/>
            <person name="Lucien O."/>
            <person name="Lui A."/>
            <person name="Ma L.J."/>
            <person name="Mabbitt R."/>
            <person name="Macdonald J."/>
            <person name="Maclean C."/>
            <person name="Major J."/>
            <person name="Manning J."/>
            <person name="Marabella R."/>
            <person name="Maru K."/>
            <person name="Matthews C."/>
            <person name="Mauceli E."/>
            <person name="Mccarthy M."/>
            <person name="Mcdonough S."/>
            <person name="Mcghee T."/>
            <person name="Meldrim J."/>
            <person name="Meneus L."/>
            <person name="Mesirov J."/>
            <person name="Mihalev A."/>
            <person name="Mihova T."/>
            <person name="Mikkelsen T."/>
            <person name="Mlenga V."/>
            <person name="Moru K."/>
            <person name="Mozes J."/>
            <person name="Mulrain L."/>
            <person name="Munson G."/>
            <person name="Naylor J."/>
            <person name="Newes C."/>
            <person name="Nguyen C."/>
            <person name="Nguyen N."/>
            <person name="Nguyen T."/>
            <person name="Nicol R."/>
            <person name="Nielsen C."/>
            <person name="Nizzari M."/>
            <person name="Norbu C."/>
            <person name="Norbu N."/>
            <person name="O'donnell P."/>
            <person name="Okoawo O."/>
            <person name="O'leary S."/>
            <person name="Omotosho B."/>
            <person name="O'neill K."/>
            <person name="Osman S."/>
            <person name="Parker S."/>
            <person name="Perrin D."/>
            <person name="Phunkhang P."/>
            <person name="Piqani B."/>
            <person name="Purcell S."/>
            <person name="Rachupka T."/>
            <person name="Ramasamy U."/>
            <person name="Rameau R."/>
            <person name="Ray V."/>
            <person name="Raymond C."/>
            <person name="Retta R."/>
            <person name="Richardson S."/>
            <person name="Rise C."/>
            <person name="Rodriguez J."/>
            <person name="Rogers J."/>
            <person name="Rogov P."/>
            <person name="Rutman M."/>
            <person name="Schupbach R."/>
            <person name="Seaman C."/>
            <person name="Settipalli S."/>
            <person name="Sharpe T."/>
            <person name="Sheridan J."/>
            <person name="Sherpa N."/>
            <person name="Shi J."/>
            <person name="Smirnov S."/>
            <person name="Smith C."/>
            <person name="Sougnez C."/>
            <person name="Spencer B."/>
            <person name="Stalker J."/>
            <person name="Stange-thomann N."/>
            <person name="Stavropoulos S."/>
            <person name="Stetson K."/>
            <person name="Stone C."/>
            <person name="Stone S."/>
            <person name="Stubbs M."/>
            <person name="Talamas J."/>
            <person name="Tchuinga P."/>
            <person name="Tenzing P."/>
            <person name="Tesfaye S."/>
            <person name="Theodore J."/>
            <person name="Thoulutsang Y."/>
            <person name="Topham K."/>
            <person name="Towey S."/>
            <person name="Tsamla T."/>
            <person name="Tsomo N."/>
            <person name="Vallee D."/>
            <person name="Vassiliev H."/>
            <person name="Venkataraman V."/>
            <person name="Vinson J."/>
            <person name="Vo A."/>
            <person name="Wade C."/>
            <person name="Wang S."/>
            <person name="Wangchuk T."/>
            <person name="Wangdi T."/>
            <person name="Whittaker C."/>
            <person name="Wilkinson J."/>
            <person name="Wu Y."/>
            <person name="Wyman D."/>
            <person name="Yadav S."/>
            <person name="Yang S."/>
            <person name="Yang X."/>
            <person name="Yeager S."/>
            <person name="Yee E."/>
            <person name="Young G."/>
            <person name="Zainoun J."/>
            <person name="Zembeck L."/>
            <person name="Zimmer A."/>
            <person name="Zody M."/>
            <person name="Lander E."/>
        </authorList>
    </citation>
    <scope>NUCLEOTIDE SEQUENCE [LARGE SCALE GENOMIC DNA]</scope>
</reference>
<proteinExistence type="predicted"/>
<dbReference type="InParanoid" id="H2Z7N1"/>
<accession>H2Z7N1</accession>
<feature type="repeat" description="RCC1" evidence="3">
    <location>
        <begin position="64"/>
        <end position="118"/>
    </location>
</feature>
<name>H2Z7N1_CIOSA</name>
<dbReference type="InterPro" id="IPR051553">
    <property type="entry name" value="Ran_GTPase-activating"/>
</dbReference>
<evidence type="ECO:0000256" key="2">
    <source>
        <dbReference type="ARBA" id="ARBA00022737"/>
    </source>
</evidence>
<dbReference type="FunCoup" id="H2Z7N1">
    <property type="interactions" value="644"/>
</dbReference>
<dbReference type="InterPro" id="IPR058923">
    <property type="entry name" value="RCC1-like_dom"/>
</dbReference>
<evidence type="ECO:0000256" key="1">
    <source>
        <dbReference type="ARBA" id="ARBA00022658"/>
    </source>
</evidence>
<evidence type="ECO:0000313" key="6">
    <source>
        <dbReference type="Proteomes" id="UP000007875"/>
    </source>
</evidence>
<keyword evidence="2" id="KW-0677">Repeat</keyword>
<dbReference type="SUPFAM" id="SSF50985">
    <property type="entry name" value="RCC1/BLIP-II"/>
    <property type="match status" value="1"/>
</dbReference>
<protein>
    <recommendedName>
        <fullName evidence="4">RCC1-like domain-containing protein</fullName>
    </recommendedName>
</protein>
<dbReference type="PANTHER" id="PTHR45982">
    <property type="entry name" value="REGULATOR OF CHROMOSOME CONDENSATION"/>
    <property type="match status" value="1"/>
</dbReference>
<reference evidence="5" key="2">
    <citation type="submission" date="2025-08" db="UniProtKB">
        <authorList>
            <consortium name="Ensembl"/>
        </authorList>
    </citation>
    <scope>IDENTIFICATION</scope>
</reference>
<dbReference type="InterPro" id="IPR009091">
    <property type="entry name" value="RCC1/BLIP-II"/>
</dbReference>
<dbReference type="STRING" id="51511.ENSCSAVP00000013593"/>
<evidence type="ECO:0000313" key="5">
    <source>
        <dbReference type="Ensembl" id="ENSCSAVP00000013593.1"/>
    </source>
</evidence>
<feature type="repeat" description="RCC1" evidence="3">
    <location>
        <begin position="119"/>
        <end position="171"/>
    </location>
</feature>
<feature type="repeat" description="RCC1" evidence="3">
    <location>
        <begin position="266"/>
        <end position="317"/>
    </location>
</feature>
<organism evidence="5 6">
    <name type="scientific">Ciona savignyi</name>
    <name type="common">Pacific transparent sea squirt</name>
    <dbReference type="NCBI Taxonomy" id="51511"/>
    <lineage>
        <taxon>Eukaryota</taxon>
        <taxon>Metazoa</taxon>
        <taxon>Chordata</taxon>
        <taxon>Tunicata</taxon>
        <taxon>Ascidiacea</taxon>
        <taxon>Phlebobranchia</taxon>
        <taxon>Cionidae</taxon>
        <taxon>Ciona</taxon>
    </lineage>
</organism>
<dbReference type="eggNOG" id="KOG1426">
    <property type="taxonomic scope" value="Eukaryota"/>
</dbReference>
<dbReference type="GO" id="GO:0005085">
    <property type="term" value="F:guanyl-nucleotide exchange factor activity"/>
    <property type="evidence" value="ECO:0007669"/>
    <property type="project" value="TreeGrafter"/>
</dbReference>
<dbReference type="Proteomes" id="UP000007875">
    <property type="component" value="Unassembled WGS sequence"/>
</dbReference>
<dbReference type="PROSITE" id="PS00626">
    <property type="entry name" value="RCC1_2"/>
    <property type="match status" value="1"/>
</dbReference>
<feature type="repeat" description="RCC1" evidence="3">
    <location>
        <begin position="11"/>
        <end position="63"/>
    </location>
</feature>
<dbReference type="InterPro" id="IPR000408">
    <property type="entry name" value="Reg_chr_condens"/>
</dbReference>
<dbReference type="OMA" id="RPAKLTY"/>
<dbReference type="PROSITE" id="PS50012">
    <property type="entry name" value="RCC1_3"/>
    <property type="match status" value="6"/>
</dbReference>
<reference evidence="5" key="3">
    <citation type="submission" date="2025-09" db="UniProtKB">
        <authorList>
            <consortium name="Ensembl"/>
        </authorList>
    </citation>
    <scope>IDENTIFICATION</scope>
</reference>
<dbReference type="Gene3D" id="2.130.10.30">
    <property type="entry name" value="Regulator of chromosome condensation 1/beta-lactamase-inhibitor protein II"/>
    <property type="match status" value="1"/>
</dbReference>
<dbReference type="PANTHER" id="PTHR45982:SF1">
    <property type="entry name" value="REGULATOR OF CHROMOSOME CONDENSATION"/>
    <property type="match status" value="1"/>
</dbReference>
<dbReference type="GeneTree" id="ENSGT00940000155543"/>
<feature type="domain" description="RCC1-like" evidence="4">
    <location>
        <begin position="13"/>
        <end position="418"/>
    </location>
</feature>
<dbReference type="GO" id="GO:0005737">
    <property type="term" value="C:cytoplasm"/>
    <property type="evidence" value="ECO:0007669"/>
    <property type="project" value="TreeGrafter"/>
</dbReference>
<dbReference type="PRINTS" id="PR00633">
    <property type="entry name" value="RCCNDNSATION"/>
</dbReference>